<proteinExistence type="predicted"/>
<dbReference type="InterPro" id="IPR000683">
    <property type="entry name" value="Gfo/Idh/MocA-like_OxRdtase_N"/>
</dbReference>
<comment type="caution">
    <text evidence="2">The sequence shown here is derived from an EMBL/GenBank/DDBJ whole genome shotgun (WGS) entry which is preliminary data.</text>
</comment>
<dbReference type="Gene3D" id="3.40.50.720">
    <property type="entry name" value="NAD(P)-binding Rossmann-like Domain"/>
    <property type="match status" value="1"/>
</dbReference>
<dbReference type="SUPFAM" id="SSF51735">
    <property type="entry name" value="NAD(P)-binding Rossmann-fold domains"/>
    <property type="match status" value="1"/>
</dbReference>
<evidence type="ECO:0000313" key="2">
    <source>
        <dbReference type="EMBL" id="MCE4538168.1"/>
    </source>
</evidence>
<dbReference type="EMBL" id="JAJTWT010000005">
    <property type="protein sequence ID" value="MCE4538168.1"/>
    <property type="molecule type" value="Genomic_DNA"/>
</dbReference>
<dbReference type="Proteomes" id="UP001201463">
    <property type="component" value="Unassembled WGS sequence"/>
</dbReference>
<dbReference type="RefSeq" id="WP_233392616.1">
    <property type="nucleotide sequence ID" value="NZ_JAJTWT010000005.1"/>
</dbReference>
<reference evidence="2 3" key="1">
    <citation type="submission" date="2021-12" db="EMBL/GenBank/DDBJ databases">
        <title>Genome seq of p7.</title>
        <authorList>
            <person name="Seo T."/>
        </authorList>
    </citation>
    <scope>NUCLEOTIDE SEQUENCE [LARGE SCALE GENOMIC DNA]</scope>
    <source>
        <strain evidence="2 3">P7</strain>
    </source>
</reference>
<keyword evidence="3" id="KW-1185">Reference proteome</keyword>
<dbReference type="InterPro" id="IPR051317">
    <property type="entry name" value="Gfo/Idh/MocA_oxidoreduct"/>
</dbReference>
<organism evidence="2 3">
    <name type="scientific">Pelomonas caseinilytica</name>
    <dbReference type="NCBI Taxonomy" id="2906763"/>
    <lineage>
        <taxon>Bacteria</taxon>
        <taxon>Pseudomonadati</taxon>
        <taxon>Pseudomonadota</taxon>
        <taxon>Betaproteobacteria</taxon>
        <taxon>Burkholderiales</taxon>
        <taxon>Sphaerotilaceae</taxon>
        <taxon>Roseateles</taxon>
    </lineage>
</organism>
<gene>
    <name evidence="2" type="ORF">LXT12_12995</name>
</gene>
<evidence type="ECO:0000259" key="1">
    <source>
        <dbReference type="Pfam" id="PF01408"/>
    </source>
</evidence>
<dbReference type="PANTHER" id="PTHR43708:SF4">
    <property type="entry name" value="OXIDOREDUCTASE YCEM-RELATED"/>
    <property type="match status" value="1"/>
</dbReference>
<name>A0ABS8XHY4_9BURK</name>
<feature type="domain" description="Gfo/Idh/MocA-like oxidoreductase N-terminal" evidence="1">
    <location>
        <begin position="5"/>
        <end position="122"/>
    </location>
</feature>
<evidence type="ECO:0000313" key="3">
    <source>
        <dbReference type="Proteomes" id="UP001201463"/>
    </source>
</evidence>
<dbReference type="Gene3D" id="3.30.360.10">
    <property type="entry name" value="Dihydrodipicolinate Reductase, domain 2"/>
    <property type="match status" value="1"/>
</dbReference>
<sequence length="323" mass="35731">MNDTIKIAIVGAGYMAQEHAKAFAALPGVAIVGVHSRTPARADDLARRYGARRFDSIVEMYEATKADVVIGAVPELSMPDVARQCFSHPWICLLEKPVGLNLAEAEALLQSSREQNATVYVALNRRSHSSTRQVLQELGDDPSPRIINVLDQQDMKVARDIGQPEPVVLNWMYANSIHLVDYLTFLGRGEIRKVDVVKPWTPNQPGLVVAGIHFASGDFGLYQAVWDGPGPWAVTVTTAKSRHEMRPLEKLTVQRRGERRFAEVPTDTVDTDFKPGLHFQAQRIVAGVHGEPVCLPTLEDATRSMRLVARIYGLDAISEQHVL</sequence>
<dbReference type="PANTHER" id="PTHR43708">
    <property type="entry name" value="CONSERVED EXPRESSED OXIDOREDUCTASE (EUROFUNG)"/>
    <property type="match status" value="1"/>
</dbReference>
<protein>
    <submittedName>
        <fullName evidence="2">Gfo/Idh/MocA family oxidoreductase</fullName>
    </submittedName>
</protein>
<dbReference type="Pfam" id="PF01408">
    <property type="entry name" value="GFO_IDH_MocA"/>
    <property type="match status" value="1"/>
</dbReference>
<accession>A0ABS8XHY4</accession>
<dbReference type="InterPro" id="IPR036291">
    <property type="entry name" value="NAD(P)-bd_dom_sf"/>
</dbReference>